<dbReference type="AlphaFoldDB" id="A0A8J7FK16"/>
<dbReference type="RefSeq" id="WP_194115877.1">
    <property type="nucleotide sequence ID" value="NZ_JADFUA010000004.1"/>
</dbReference>
<dbReference type="EMBL" id="JADFUA010000004">
    <property type="protein sequence ID" value="MBE9609347.1"/>
    <property type="molecule type" value="Genomic_DNA"/>
</dbReference>
<name>A0A8J7FK16_9NEIS</name>
<comment type="caution">
    <text evidence="2">The sequence shown here is derived from an EMBL/GenBank/DDBJ whole genome shotgun (WGS) entry which is preliminary data.</text>
</comment>
<gene>
    <name evidence="2" type="ORF">INR99_08290</name>
</gene>
<accession>A0A8J7FK16</accession>
<dbReference type="Pfam" id="PF09361">
    <property type="entry name" value="Phasin_2"/>
    <property type="match status" value="1"/>
</dbReference>
<evidence type="ECO:0000313" key="2">
    <source>
        <dbReference type="EMBL" id="MBE9609347.1"/>
    </source>
</evidence>
<reference evidence="2 3" key="1">
    <citation type="submission" date="2020-10" db="EMBL/GenBank/DDBJ databases">
        <title>The genome sequence of Chitinilyticum litopenaei 4Y14.</title>
        <authorList>
            <person name="Liu Y."/>
        </authorList>
    </citation>
    <scope>NUCLEOTIDE SEQUENCE [LARGE SCALE GENOMIC DNA]</scope>
    <source>
        <strain evidence="2 3">4Y14</strain>
    </source>
</reference>
<evidence type="ECO:0000313" key="3">
    <source>
        <dbReference type="Proteomes" id="UP000604481"/>
    </source>
</evidence>
<organism evidence="2 3">
    <name type="scientific">Chitinilyticum piscinae</name>
    <dbReference type="NCBI Taxonomy" id="2866724"/>
    <lineage>
        <taxon>Bacteria</taxon>
        <taxon>Pseudomonadati</taxon>
        <taxon>Pseudomonadota</taxon>
        <taxon>Betaproteobacteria</taxon>
        <taxon>Neisseriales</taxon>
        <taxon>Chitinibacteraceae</taxon>
        <taxon>Chitinilyticum</taxon>
    </lineage>
</organism>
<dbReference type="InterPro" id="IPR010127">
    <property type="entry name" value="Phasin_subfam-1"/>
</dbReference>
<keyword evidence="3" id="KW-1185">Reference proteome</keyword>
<protein>
    <submittedName>
        <fullName evidence="2">Phasin family protein</fullName>
    </submittedName>
</protein>
<dbReference type="Proteomes" id="UP000604481">
    <property type="component" value="Unassembled WGS sequence"/>
</dbReference>
<proteinExistence type="predicted"/>
<evidence type="ECO:0000259" key="1">
    <source>
        <dbReference type="Pfam" id="PF09361"/>
    </source>
</evidence>
<dbReference type="InterPro" id="IPR018968">
    <property type="entry name" value="Phasin"/>
</dbReference>
<feature type="domain" description="Phasin" evidence="1">
    <location>
        <begin position="5"/>
        <end position="104"/>
    </location>
</feature>
<dbReference type="NCBIfam" id="TIGR01841">
    <property type="entry name" value="phasin"/>
    <property type="match status" value="1"/>
</dbReference>
<sequence length="179" mass="18974">MYNAQQFAEFNQANIEKTLRLTNIALAGAENLLQLQFSLARDLIAENVETAKALSNARSAQDLVELQKTLSQPAVGKSLNLARTVFDAASNTQQEINKLVEEQVLEFNKNLLSSLDQAVAQAPASGAAVSVLKNVVETANTAYDALNKTAQRISSNITEATVAAVESGAKVAASARKGA</sequence>